<dbReference type="PANTHER" id="PTHR43158">
    <property type="entry name" value="SKFA PEPTIDE EXPORT ATP-BINDING PROTEIN SKFE"/>
    <property type="match status" value="1"/>
</dbReference>
<evidence type="ECO:0000256" key="2">
    <source>
        <dbReference type="ARBA" id="ARBA00022840"/>
    </source>
</evidence>
<dbReference type="SUPFAM" id="SSF52540">
    <property type="entry name" value="P-loop containing nucleoside triphosphate hydrolases"/>
    <property type="match status" value="1"/>
</dbReference>
<evidence type="ECO:0000313" key="4">
    <source>
        <dbReference type="EMBL" id="MDQ0159678.1"/>
    </source>
</evidence>
<dbReference type="CDD" id="cd03230">
    <property type="entry name" value="ABC_DR_subfamily_A"/>
    <property type="match status" value="1"/>
</dbReference>
<dbReference type="PANTHER" id="PTHR43158:SF10">
    <property type="entry name" value="ABC TRANSPORTER ATP-BINDING PROTEIN YTRB"/>
    <property type="match status" value="1"/>
</dbReference>
<comment type="caution">
    <text evidence="4">The sequence shown here is derived from an EMBL/GenBank/DDBJ whole genome shotgun (WGS) entry which is preliminary data.</text>
</comment>
<dbReference type="RefSeq" id="WP_306976337.1">
    <property type="nucleotide sequence ID" value="NZ_JAUSTQ010000005.1"/>
</dbReference>
<dbReference type="EMBL" id="JAUSTQ010000005">
    <property type="protein sequence ID" value="MDQ0159678.1"/>
    <property type="molecule type" value="Genomic_DNA"/>
</dbReference>
<evidence type="ECO:0000259" key="3">
    <source>
        <dbReference type="PROSITE" id="PS50893"/>
    </source>
</evidence>
<protein>
    <submittedName>
        <fullName evidence="4">ABC-2 type transport system ATP-binding protein</fullName>
    </submittedName>
</protein>
<dbReference type="GO" id="GO:0005524">
    <property type="term" value="F:ATP binding"/>
    <property type="evidence" value="ECO:0007669"/>
    <property type="project" value="UniProtKB-KW"/>
</dbReference>
<dbReference type="PROSITE" id="PS00211">
    <property type="entry name" value="ABC_TRANSPORTER_1"/>
    <property type="match status" value="1"/>
</dbReference>
<dbReference type="InterPro" id="IPR003439">
    <property type="entry name" value="ABC_transporter-like_ATP-bd"/>
</dbReference>
<feature type="domain" description="ABC transporter" evidence="3">
    <location>
        <begin position="2"/>
        <end position="227"/>
    </location>
</feature>
<dbReference type="InterPro" id="IPR003593">
    <property type="entry name" value="AAA+_ATPase"/>
</dbReference>
<evidence type="ECO:0000313" key="5">
    <source>
        <dbReference type="Proteomes" id="UP001224359"/>
    </source>
</evidence>
<accession>A0ABT9VFG6</accession>
<sequence length="292" mass="32918">MIKVNNVTKSLDRTRILDQVNFQVQPGTITGVVGRNGAGKTTLLRMISGIIHADNGSISVDGKSVYREPDIKQNIVFVPDSTDALKAYSVKEIVKFYKTVYPSFDETYYYNLLDKFNFKKTGKIKQMSKGQKALFSLILAFATNAQYILLDEPTDGLDVIIKKDILQFIAEEVAKQDVSVIISSHRLDELEKMADHIVVLKDGTVESEVEMEELKQQYKKVQVAYHDAFPSDIQEHMDVLSQSGRVGVVLIKENDEENEAVLRQYDPILFEELPLTLEDVFVAKLGGDLYVS</sequence>
<dbReference type="InterPro" id="IPR027417">
    <property type="entry name" value="P-loop_NTPase"/>
</dbReference>
<gene>
    <name evidence="4" type="ORF">J2S77_001662</name>
</gene>
<dbReference type="InterPro" id="IPR017871">
    <property type="entry name" value="ABC_transporter-like_CS"/>
</dbReference>
<keyword evidence="2 4" id="KW-0067">ATP-binding</keyword>
<keyword evidence="5" id="KW-1185">Reference proteome</keyword>
<dbReference type="PROSITE" id="PS50893">
    <property type="entry name" value="ABC_TRANSPORTER_2"/>
    <property type="match status" value="1"/>
</dbReference>
<organism evidence="4 5">
    <name type="scientific">Alkalibacillus salilacus</name>
    <dbReference type="NCBI Taxonomy" id="284582"/>
    <lineage>
        <taxon>Bacteria</taxon>
        <taxon>Bacillati</taxon>
        <taxon>Bacillota</taxon>
        <taxon>Bacilli</taxon>
        <taxon>Bacillales</taxon>
        <taxon>Bacillaceae</taxon>
        <taxon>Alkalibacillus</taxon>
    </lineage>
</organism>
<dbReference type="Proteomes" id="UP001224359">
    <property type="component" value="Unassembled WGS sequence"/>
</dbReference>
<dbReference type="Pfam" id="PF00005">
    <property type="entry name" value="ABC_tran"/>
    <property type="match status" value="1"/>
</dbReference>
<keyword evidence="1" id="KW-0547">Nucleotide-binding</keyword>
<evidence type="ECO:0000256" key="1">
    <source>
        <dbReference type="ARBA" id="ARBA00022741"/>
    </source>
</evidence>
<name>A0ABT9VFG6_9BACI</name>
<proteinExistence type="predicted"/>
<reference evidence="4 5" key="1">
    <citation type="submission" date="2023-07" db="EMBL/GenBank/DDBJ databases">
        <title>Genomic Encyclopedia of Type Strains, Phase IV (KMG-IV): sequencing the most valuable type-strain genomes for metagenomic binning, comparative biology and taxonomic classification.</title>
        <authorList>
            <person name="Goeker M."/>
        </authorList>
    </citation>
    <scope>NUCLEOTIDE SEQUENCE [LARGE SCALE GENOMIC DNA]</scope>
    <source>
        <strain evidence="4 5">DSM 16460</strain>
    </source>
</reference>
<dbReference type="SMART" id="SM00382">
    <property type="entry name" value="AAA"/>
    <property type="match status" value="1"/>
</dbReference>
<dbReference type="Gene3D" id="3.40.50.300">
    <property type="entry name" value="P-loop containing nucleotide triphosphate hydrolases"/>
    <property type="match status" value="1"/>
</dbReference>